<organism evidence="10 11">
    <name type="scientific">Lacticaseibacillus pabuli</name>
    <dbReference type="NCBI Taxonomy" id="3025672"/>
    <lineage>
        <taxon>Bacteria</taxon>
        <taxon>Bacillati</taxon>
        <taxon>Bacillota</taxon>
        <taxon>Bacilli</taxon>
        <taxon>Lactobacillales</taxon>
        <taxon>Lactobacillaceae</taxon>
        <taxon>Lacticaseibacillus</taxon>
    </lineage>
</organism>
<dbReference type="Pfam" id="PF21981">
    <property type="entry name" value="RecX_HTH3"/>
    <property type="match status" value="2"/>
</dbReference>
<dbReference type="PANTHER" id="PTHR33602:SF1">
    <property type="entry name" value="REGULATORY PROTEIN RECX FAMILY PROTEIN"/>
    <property type="match status" value="1"/>
</dbReference>
<evidence type="ECO:0000256" key="1">
    <source>
        <dbReference type="ARBA" id="ARBA00003529"/>
    </source>
</evidence>
<accession>A0ABY7WWR1</accession>
<keyword evidence="11" id="KW-1185">Reference proteome</keyword>
<gene>
    <name evidence="6 10" type="primary">recX</name>
    <name evidence="10" type="ORF">PQ472_04485</name>
</gene>
<evidence type="ECO:0000259" key="8">
    <source>
        <dbReference type="Pfam" id="PF21981"/>
    </source>
</evidence>
<evidence type="ECO:0000313" key="11">
    <source>
        <dbReference type="Proteomes" id="UP001220377"/>
    </source>
</evidence>
<reference evidence="10 11" key="1">
    <citation type="submission" date="2023-02" db="EMBL/GenBank/DDBJ databases">
        <title>Genome sequence of Lacticaseibacillus sp. KACC 23028.</title>
        <authorList>
            <person name="Kim S."/>
            <person name="Heo J."/>
            <person name="Kwon S.-W."/>
        </authorList>
    </citation>
    <scope>NUCLEOTIDE SEQUENCE [LARGE SCALE GENOMIC DNA]</scope>
    <source>
        <strain evidence="10 11">KACC 23028</strain>
    </source>
</reference>
<dbReference type="InterPro" id="IPR053926">
    <property type="entry name" value="RecX_HTH_1st"/>
</dbReference>
<comment type="subcellular location">
    <subcellularLocation>
        <location evidence="2 6">Cytoplasm</location>
    </subcellularLocation>
</comment>
<comment type="similarity">
    <text evidence="3 6">Belongs to the RecX family.</text>
</comment>
<dbReference type="HAMAP" id="MF_01114">
    <property type="entry name" value="RecX"/>
    <property type="match status" value="1"/>
</dbReference>
<dbReference type="Proteomes" id="UP001220377">
    <property type="component" value="Chromosome"/>
</dbReference>
<feature type="domain" description="RecX second three-helical" evidence="7">
    <location>
        <begin position="107"/>
        <end position="148"/>
    </location>
</feature>
<dbReference type="EMBL" id="CP117884">
    <property type="protein sequence ID" value="WDF83499.1"/>
    <property type="molecule type" value="Genomic_DNA"/>
</dbReference>
<feature type="domain" description="RecX first three-helical" evidence="9">
    <location>
        <begin position="61"/>
        <end position="100"/>
    </location>
</feature>
<dbReference type="NCBIfam" id="NF010733">
    <property type="entry name" value="PRK14135.1"/>
    <property type="match status" value="1"/>
</dbReference>
<evidence type="ECO:0000256" key="4">
    <source>
        <dbReference type="ARBA" id="ARBA00018111"/>
    </source>
</evidence>
<evidence type="ECO:0000256" key="5">
    <source>
        <dbReference type="ARBA" id="ARBA00022490"/>
    </source>
</evidence>
<name>A0ABY7WWR1_9LACO</name>
<dbReference type="Pfam" id="PF02631">
    <property type="entry name" value="RecX_HTH2"/>
    <property type="match status" value="1"/>
</dbReference>
<dbReference type="InterPro" id="IPR053925">
    <property type="entry name" value="RecX_HTH_3rd"/>
</dbReference>
<evidence type="ECO:0000256" key="2">
    <source>
        <dbReference type="ARBA" id="ARBA00004496"/>
    </source>
</evidence>
<protein>
    <recommendedName>
        <fullName evidence="4 6">Regulatory protein RecX</fullName>
    </recommendedName>
</protein>
<evidence type="ECO:0000259" key="9">
    <source>
        <dbReference type="Pfam" id="PF21982"/>
    </source>
</evidence>
<evidence type="ECO:0000259" key="7">
    <source>
        <dbReference type="Pfam" id="PF02631"/>
    </source>
</evidence>
<sequence>MATITSISTQKRAGRYNVYLDGKFSFAVDERTLIRFGLSKGMELDQSRIDEIQTDDAHAKALGQALNYISHQARTEQQVDRFLMGKDYDEQTSASVIAELIDLHYLDDAEYARRFVAESINKGDRGPRGVRQWLNQRGVSNDDIEEALRDYDQDQAITVATQIAEKAFAHPGSKSAHAQTQAVHQKLMQKGFDSEVISIVLADVQPEEDEEREDTLLREAAEKAWRQKRGVDPFNRGQKVKQQLYRKGFDLDAIDRVLDEIKGAES</sequence>
<evidence type="ECO:0000256" key="6">
    <source>
        <dbReference type="HAMAP-Rule" id="MF_01114"/>
    </source>
</evidence>
<dbReference type="InterPro" id="IPR003783">
    <property type="entry name" value="Regulatory_RecX"/>
</dbReference>
<comment type="function">
    <text evidence="1 6">Modulates RecA activity.</text>
</comment>
<proteinExistence type="inferred from homology"/>
<evidence type="ECO:0000256" key="3">
    <source>
        <dbReference type="ARBA" id="ARBA00009695"/>
    </source>
</evidence>
<dbReference type="Pfam" id="PF21982">
    <property type="entry name" value="RecX_HTH1"/>
    <property type="match status" value="1"/>
</dbReference>
<dbReference type="RefSeq" id="WP_274261688.1">
    <property type="nucleotide sequence ID" value="NZ_CP117884.1"/>
</dbReference>
<feature type="domain" description="RecX third three-helical" evidence="8">
    <location>
        <begin position="214"/>
        <end position="258"/>
    </location>
</feature>
<evidence type="ECO:0000313" key="10">
    <source>
        <dbReference type="EMBL" id="WDF83499.1"/>
    </source>
</evidence>
<keyword evidence="5 6" id="KW-0963">Cytoplasm</keyword>
<feature type="domain" description="RecX third three-helical" evidence="8">
    <location>
        <begin position="157"/>
        <end position="201"/>
    </location>
</feature>
<dbReference type="InterPro" id="IPR053924">
    <property type="entry name" value="RecX_HTH_2nd"/>
</dbReference>
<dbReference type="PANTHER" id="PTHR33602">
    <property type="entry name" value="REGULATORY PROTEIN RECX FAMILY PROTEIN"/>
    <property type="match status" value="1"/>
</dbReference>
<dbReference type="InterPro" id="IPR036388">
    <property type="entry name" value="WH-like_DNA-bd_sf"/>
</dbReference>
<dbReference type="Gene3D" id="1.10.10.10">
    <property type="entry name" value="Winged helix-like DNA-binding domain superfamily/Winged helix DNA-binding domain"/>
    <property type="match status" value="4"/>
</dbReference>